<dbReference type="SUPFAM" id="SSF52096">
    <property type="entry name" value="ClpP/crotonase"/>
    <property type="match status" value="1"/>
</dbReference>
<dbReference type="CDD" id="cd06558">
    <property type="entry name" value="crotonase-like"/>
    <property type="match status" value="1"/>
</dbReference>
<organism evidence="4 5">
    <name type="scientific">Neiella litorisoli</name>
    <dbReference type="NCBI Taxonomy" id="2771431"/>
    <lineage>
        <taxon>Bacteria</taxon>
        <taxon>Pseudomonadati</taxon>
        <taxon>Pseudomonadota</taxon>
        <taxon>Gammaproteobacteria</taxon>
        <taxon>Alteromonadales</taxon>
        <taxon>Echinimonadaceae</taxon>
        <taxon>Neiella</taxon>
    </lineage>
</organism>
<evidence type="ECO:0000256" key="3">
    <source>
        <dbReference type="RuleBase" id="RU003707"/>
    </source>
</evidence>
<proteinExistence type="inferred from homology"/>
<evidence type="ECO:0000313" key="4">
    <source>
        <dbReference type="EMBL" id="MBD1390145.1"/>
    </source>
</evidence>
<dbReference type="PANTHER" id="PTHR11941">
    <property type="entry name" value="ENOYL-COA HYDRATASE-RELATED"/>
    <property type="match status" value="1"/>
</dbReference>
<dbReference type="PANTHER" id="PTHR11941:SF54">
    <property type="entry name" value="ENOYL-COA HYDRATASE, MITOCHONDRIAL"/>
    <property type="match status" value="1"/>
</dbReference>
<evidence type="ECO:0000256" key="2">
    <source>
        <dbReference type="ARBA" id="ARBA00023239"/>
    </source>
</evidence>
<dbReference type="GO" id="GO:0006635">
    <property type="term" value="P:fatty acid beta-oxidation"/>
    <property type="evidence" value="ECO:0007669"/>
    <property type="project" value="TreeGrafter"/>
</dbReference>
<reference evidence="4" key="1">
    <citation type="submission" date="2020-09" db="EMBL/GenBank/DDBJ databases">
        <title>A novel bacterium of genus Neiella, isolated from South China Sea.</title>
        <authorList>
            <person name="Huang H."/>
            <person name="Mo K."/>
            <person name="Hu Y."/>
        </authorList>
    </citation>
    <scope>NUCLEOTIDE SEQUENCE</scope>
    <source>
        <strain evidence="4">HB171785</strain>
    </source>
</reference>
<dbReference type="InterPro" id="IPR029045">
    <property type="entry name" value="ClpP/crotonase-like_dom_sf"/>
</dbReference>
<evidence type="ECO:0000256" key="1">
    <source>
        <dbReference type="ARBA" id="ARBA00005254"/>
    </source>
</evidence>
<sequence>MSTTDEIGYQKKGKVAVISLNRGPANAYYLGFLERFYDCLMMAEQDADVVSVLINSTSTKFFCAGADIKIFAHNSTAENQQMVIQARENLRLIEASSKIFIAAINGHCLGGGLELALACDIRLAAEGSYLLGLPEINLGLIPGNGGSQRLTKLVGVAQAMDLLLTGDSIGPDKAAAISLINRLYPAATFQDEALAYATKLANGPAKALAATKVAVSQGALMAMPEALALEAALVDQLYETEDAAEGFHAFIEKRPAQFCGR</sequence>
<dbReference type="PROSITE" id="PS00166">
    <property type="entry name" value="ENOYL_COA_HYDRATASE"/>
    <property type="match status" value="1"/>
</dbReference>
<dbReference type="RefSeq" id="WP_191145219.1">
    <property type="nucleotide sequence ID" value="NZ_JACXAF010000015.1"/>
</dbReference>
<dbReference type="InterPro" id="IPR001753">
    <property type="entry name" value="Enoyl-CoA_hydra/iso"/>
</dbReference>
<gene>
    <name evidence="4" type="ORF">IC617_11955</name>
</gene>
<dbReference type="EMBL" id="JACXAF010000015">
    <property type="protein sequence ID" value="MBD1390145.1"/>
    <property type="molecule type" value="Genomic_DNA"/>
</dbReference>
<dbReference type="Pfam" id="PF00378">
    <property type="entry name" value="ECH_1"/>
    <property type="match status" value="1"/>
</dbReference>
<dbReference type="InterPro" id="IPR014748">
    <property type="entry name" value="Enoyl-CoA_hydra_C"/>
</dbReference>
<keyword evidence="2" id="KW-0456">Lyase</keyword>
<dbReference type="Gene3D" id="1.10.12.10">
    <property type="entry name" value="Lyase 2-enoyl-coa Hydratase, Chain A, domain 2"/>
    <property type="match status" value="1"/>
</dbReference>
<name>A0A8J6R3C1_9GAMM</name>
<accession>A0A8J6R3C1</accession>
<evidence type="ECO:0000313" key="5">
    <source>
        <dbReference type="Proteomes" id="UP000638014"/>
    </source>
</evidence>
<keyword evidence="5" id="KW-1185">Reference proteome</keyword>
<dbReference type="Proteomes" id="UP000638014">
    <property type="component" value="Unassembled WGS sequence"/>
</dbReference>
<dbReference type="AlphaFoldDB" id="A0A8J6R3C1"/>
<dbReference type="GO" id="GO:0016829">
    <property type="term" value="F:lyase activity"/>
    <property type="evidence" value="ECO:0007669"/>
    <property type="project" value="UniProtKB-KW"/>
</dbReference>
<dbReference type="Gene3D" id="3.90.226.10">
    <property type="entry name" value="2-enoyl-CoA Hydratase, Chain A, domain 1"/>
    <property type="match status" value="1"/>
</dbReference>
<comment type="caution">
    <text evidence="4">The sequence shown here is derived from an EMBL/GenBank/DDBJ whole genome shotgun (WGS) entry which is preliminary data.</text>
</comment>
<comment type="similarity">
    <text evidence="1 3">Belongs to the enoyl-CoA hydratase/isomerase family.</text>
</comment>
<dbReference type="InterPro" id="IPR018376">
    <property type="entry name" value="Enoyl-CoA_hyd/isom_CS"/>
</dbReference>
<protein>
    <submittedName>
        <fullName evidence="4">Enoyl-CoA hydratase/isomerase family protein</fullName>
    </submittedName>
</protein>